<protein>
    <recommendedName>
        <fullName evidence="6 15">Pyruvate kinase</fullName>
        <ecNumber evidence="5 15">2.7.1.40</ecNumber>
    </recommendedName>
</protein>
<dbReference type="Gene3D" id="3.20.20.60">
    <property type="entry name" value="Phosphoenolpyruvate-binding domains"/>
    <property type="match status" value="1"/>
</dbReference>
<evidence type="ECO:0000256" key="5">
    <source>
        <dbReference type="ARBA" id="ARBA00012142"/>
    </source>
</evidence>
<dbReference type="STRING" id="927664.SAMN05421780_101244"/>
<keyword evidence="20" id="KW-1185">Reference proteome</keyword>
<dbReference type="GO" id="GO:0005524">
    <property type="term" value="F:ATP binding"/>
    <property type="evidence" value="ECO:0007669"/>
    <property type="project" value="UniProtKB-KW"/>
</dbReference>
<dbReference type="SUPFAM" id="SSF51621">
    <property type="entry name" value="Phosphoenolpyruvate/pyruvate domain"/>
    <property type="match status" value="1"/>
</dbReference>
<evidence type="ECO:0000256" key="10">
    <source>
        <dbReference type="ARBA" id="ARBA00022777"/>
    </source>
</evidence>
<dbReference type="NCBIfam" id="NF004978">
    <property type="entry name" value="PRK06354.1"/>
    <property type="match status" value="1"/>
</dbReference>
<dbReference type="GO" id="GO:0004743">
    <property type="term" value="F:pyruvate kinase activity"/>
    <property type="evidence" value="ECO:0007669"/>
    <property type="project" value="UniProtKB-UniRule"/>
</dbReference>
<gene>
    <name evidence="19" type="ORF">SAMN05421780_101244</name>
</gene>
<evidence type="ECO:0000259" key="17">
    <source>
        <dbReference type="Pfam" id="PF00224"/>
    </source>
</evidence>
<comment type="pathway">
    <text evidence="3 16">Carbohydrate degradation; glycolysis; pyruvate from D-glyceraldehyde 3-phosphate: step 5/5.</text>
</comment>
<dbReference type="Pfam" id="PF02887">
    <property type="entry name" value="PK_C"/>
    <property type="match status" value="1"/>
</dbReference>
<keyword evidence="9" id="KW-0547">Nucleotide-binding</keyword>
<keyword evidence="11" id="KW-0067">ATP-binding</keyword>
<keyword evidence="12 16" id="KW-0460">Magnesium</keyword>
<evidence type="ECO:0000256" key="4">
    <source>
        <dbReference type="ARBA" id="ARBA00008663"/>
    </source>
</evidence>
<dbReference type="FunFam" id="3.20.20.60:FF:000025">
    <property type="entry name" value="Pyruvate kinase"/>
    <property type="match status" value="1"/>
</dbReference>
<dbReference type="EC" id="2.7.1.40" evidence="5 15"/>
<evidence type="ECO:0000256" key="14">
    <source>
        <dbReference type="ARBA" id="ARBA00023317"/>
    </source>
</evidence>
<dbReference type="Pfam" id="PF00224">
    <property type="entry name" value="PK"/>
    <property type="match status" value="1"/>
</dbReference>
<evidence type="ECO:0000256" key="15">
    <source>
        <dbReference type="NCBIfam" id="TIGR01064"/>
    </source>
</evidence>
<evidence type="ECO:0000256" key="9">
    <source>
        <dbReference type="ARBA" id="ARBA00022741"/>
    </source>
</evidence>
<evidence type="ECO:0000256" key="8">
    <source>
        <dbReference type="ARBA" id="ARBA00022723"/>
    </source>
</evidence>
<evidence type="ECO:0000256" key="1">
    <source>
        <dbReference type="ARBA" id="ARBA00001946"/>
    </source>
</evidence>
<dbReference type="SUPFAM" id="SSF52935">
    <property type="entry name" value="PK C-terminal domain-like"/>
    <property type="match status" value="1"/>
</dbReference>
<dbReference type="EMBL" id="FOLE01000001">
    <property type="protein sequence ID" value="SFB74706.1"/>
    <property type="molecule type" value="Genomic_DNA"/>
</dbReference>
<proteinExistence type="inferred from homology"/>
<dbReference type="PANTHER" id="PTHR11817">
    <property type="entry name" value="PYRUVATE KINASE"/>
    <property type="match status" value="1"/>
</dbReference>
<evidence type="ECO:0000259" key="18">
    <source>
        <dbReference type="Pfam" id="PF02887"/>
    </source>
</evidence>
<dbReference type="InterPro" id="IPR011037">
    <property type="entry name" value="Pyrv_Knase-like_insert_dom_sf"/>
</dbReference>
<dbReference type="Gene3D" id="2.40.33.10">
    <property type="entry name" value="PK beta-barrel domain-like"/>
    <property type="match status" value="1"/>
</dbReference>
<dbReference type="GO" id="GO:0000287">
    <property type="term" value="F:magnesium ion binding"/>
    <property type="evidence" value="ECO:0007669"/>
    <property type="project" value="UniProtKB-UniRule"/>
</dbReference>
<evidence type="ECO:0000313" key="20">
    <source>
        <dbReference type="Proteomes" id="UP000199514"/>
    </source>
</evidence>
<dbReference type="InterPro" id="IPR040442">
    <property type="entry name" value="Pyrv_kinase-like_dom_sf"/>
</dbReference>
<sequence length="479" mass="52757">MEILFNKTKIVATLGPASDTRPKIQELIEAGVDVFRLNFSHSKSPEEHSQKIQFVRELNQELGTCVALLQDLQGPKIRVETVANNGVLLEEGKHLTITIDHIAEGTSERVSTSYQALPQDVEVGHRVLIDDGNLELRVISKTAREVVCMVIYGGIMKSRKGINLPDSQVSASSLPEKDYKDLMFGLENNIDWVALSFVRTAADVLAVQEIIKQQGKHTKLIAKIETPQAVENIDEILAVSDGIMVARGDLGVELPMEVVPVIQKTLVKKCNDAGKPVIVATQMLESMITNPRPTRAEASDVANAVMDGADAVMLSAESASGKYPLQSVQSMVRIIKEIEENLDSIYDKKFAIDTTSEYFLADSLIAQACSLAHDTKAKAICSLTSSGYSAHRLSQHRPKANIFIFTRHPHLMTRLSLLWGVRTVQFARTKPTDETIEEVKALLVELDHLKKGDVFINLATIPVTSGNNQRVNMIKVSMV</sequence>
<dbReference type="UniPathway" id="UPA00109">
    <property type="reaction ID" value="UER00188"/>
</dbReference>
<dbReference type="InterPro" id="IPR015806">
    <property type="entry name" value="Pyrv_Knase_insert_dom_sf"/>
</dbReference>
<dbReference type="NCBIfam" id="TIGR01064">
    <property type="entry name" value="pyruv_kin"/>
    <property type="match status" value="1"/>
</dbReference>
<evidence type="ECO:0000256" key="16">
    <source>
        <dbReference type="RuleBase" id="RU000504"/>
    </source>
</evidence>
<dbReference type="InterPro" id="IPR015793">
    <property type="entry name" value="Pyrv_Knase_brl"/>
</dbReference>
<organism evidence="19 20">
    <name type="scientific">Flexibacter flexilis DSM 6793</name>
    <dbReference type="NCBI Taxonomy" id="927664"/>
    <lineage>
        <taxon>Bacteria</taxon>
        <taxon>Pseudomonadati</taxon>
        <taxon>Bacteroidota</taxon>
        <taxon>Cytophagia</taxon>
        <taxon>Cytophagales</taxon>
        <taxon>Flexibacteraceae</taxon>
        <taxon>Flexibacter</taxon>
    </lineage>
</organism>
<keyword evidence="13 16" id="KW-0324">Glycolysis</keyword>
<evidence type="ECO:0000256" key="6">
    <source>
        <dbReference type="ARBA" id="ARBA00018587"/>
    </source>
</evidence>
<reference evidence="19 20" key="1">
    <citation type="submission" date="2016-10" db="EMBL/GenBank/DDBJ databases">
        <authorList>
            <person name="de Groot N.N."/>
        </authorList>
    </citation>
    <scope>NUCLEOTIDE SEQUENCE [LARGE SCALE GENOMIC DNA]</scope>
    <source>
        <strain evidence="19 20">DSM 6793</strain>
    </source>
</reference>
<dbReference type="PRINTS" id="PR01050">
    <property type="entry name" value="PYRUVTKNASE"/>
</dbReference>
<dbReference type="AlphaFoldDB" id="A0A1I1DJT9"/>
<dbReference type="GO" id="GO:0030955">
    <property type="term" value="F:potassium ion binding"/>
    <property type="evidence" value="ECO:0007669"/>
    <property type="project" value="UniProtKB-UniRule"/>
</dbReference>
<comment type="cofactor">
    <cofactor evidence="2">
        <name>K(+)</name>
        <dbReference type="ChEBI" id="CHEBI:29103"/>
    </cofactor>
</comment>
<name>A0A1I1DJT9_9BACT</name>
<evidence type="ECO:0000256" key="12">
    <source>
        <dbReference type="ARBA" id="ARBA00022842"/>
    </source>
</evidence>
<evidence type="ECO:0000256" key="11">
    <source>
        <dbReference type="ARBA" id="ARBA00022840"/>
    </source>
</evidence>
<dbReference type="Proteomes" id="UP000199514">
    <property type="component" value="Unassembled WGS sequence"/>
</dbReference>
<keyword evidence="10 16" id="KW-0418">Kinase</keyword>
<evidence type="ECO:0000256" key="2">
    <source>
        <dbReference type="ARBA" id="ARBA00001958"/>
    </source>
</evidence>
<dbReference type="InterPro" id="IPR001697">
    <property type="entry name" value="Pyr_Knase"/>
</dbReference>
<feature type="domain" description="Pyruvate kinase barrel" evidence="17">
    <location>
        <begin position="6"/>
        <end position="328"/>
    </location>
</feature>
<dbReference type="GO" id="GO:0016301">
    <property type="term" value="F:kinase activity"/>
    <property type="evidence" value="ECO:0007669"/>
    <property type="project" value="UniProtKB-KW"/>
</dbReference>
<comment type="cofactor">
    <cofactor evidence="1">
        <name>Mg(2+)</name>
        <dbReference type="ChEBI" id="CHEBI:18420"/>
    </cofactor>
</comment>
<dbReference type="InterPro" id="IPR015795">
    <property type="entry name" value="Pyrv_Knase_C"/>
</dbReference>
<comment type="similarity">
    <text evidence="4 16">Belongs to the pyruvate kinase family.</text>
</comment>
<evidence type="ECO:0000256" key="13">
    <source>
        <dbReference type="ARBA" id="ARBA00023152"/>
    </source>
</evidence>
<dbReference type="SUPFAM" id="SSF50800">
    <property type="entry name" value="PK beta-barrel domain-like"/>
    <property type="match status" value="1"/>
</dbReference>
<dbReference type="RefSeq" id="WP_091505998.1">
    <property type="nucleotide sequence ID" value="NZ_FOLE01000001.1"/>
</dbReference>
<feature type="domain" description="Pyruvate kinase C-terminal" evidence="18">
    <location>
        <begin position="363"/>
        <end position="476"/>
    </location>
</feature>
<dbReference type="NCBIfam" id="NF004491">
    <property type="entry name" value="PRK05826.1"/>
    <property type="match status" value="1"/>
</dbReference>
<dbReference type="InterPro" id="IPR015813">
    <property type="entry name" value="Pyrv/PenolPyrv_kinase-like_dom"/>
</dbReference>
<comment type="catalytic activity">
    <reaction evidence="16">
        <text>pyruvate + ATP = phosphoenolpyruvate + ADP + H(+)</text>
        <dbReference type="Rhea" id="RHEA:18157"/>
        <dbReference type="ChEBI" id="CHEBI:15361"/>
        <dbReference type="ChEBI" id="CHEBI:15378"/>
        <dbReference type="ChEBI" id="CHEBI:30616"/>
        <dbReference type="ChEBI" id="CHEBI:58702"/>
        <dbReference type="ChEBI" id="CHEBI:456216"/>
        <dbReference type="EC" id="2.7.1.40"/>
    </reaction>
</comment>
<dbReference type="InterPro" id="IPR036918">
    <property type="entry name" value="Pyrv_Knase_C_sf"/>
</dbReference>
<keyword evidence="7 16" id="KW-0808">Transferase</keyword>
<evidence type="ECO:0000256" key="3">
    <source>
        <dbReference type="ARBA" id="ARBA00004997"/>
    </source>
</evidence>
<evidence type="ECO:0000256" key="7">
    <source>
        <dbReference type="ARBA" id="ARBA00022679"/>
    </source>
</evidence>
<keyword evidence="8" id="KW-0479">Metal-binding</keyword>
<accession>A0A1I1DJT9</accession>
<dbReference type="FunFam" id="2.40.33.10:FF:000001">
    <property type="entry name" value="Pyruvate kinase"/>
    <property type="match status" value="1"/>
</dbReference>
<dbReference type="Gene3D" id="3.40.1380.20">
    <property type="entry name" value="Pyruvate kinase, C-terminal domain"/>
    <property type="match status" value="1"/>
</dbReference>
<keyword evidence="14 19" id="KW-0670">Pyruvate</keyword>
<dbReference type="OrthoDB" id="9812123at2"/>
<evidence type="ECO:0000313" key="19">
    <source>
        <dbReference type="EMBL" id="SFB74706.1"/>
    </source>
</evidence>